<accession>A0ABN8FF42</accession>
<name>A0ABN8FF42_9BACL</name>
<proteinExistence type="predicted"/>
<reference evidence="1" key="1">
    <citation type="submission" date="2021-12" db="EMBL/GenBank/DDBJ databases">
        <authorList>
            <person name="Criscuolo A."/>
        </authorList>
    </citation>
    <scope>NUCLEOTIDE SEQUENCE</scope>
    <source>
        <strain evidence="1">CIP111894</strain>
    </source>
</reference>
<sequence length="112" mass="12924">MREEILLTDCPQVLQDRINQIQQKHSYDIISVQKWETTPFKDKTIVMSDFRVFLQYGYEVAIYKSYVTTGGSPLDGEVYFSSMNAAEIITIATKAKWIGDDLRNVLNQPIKN</sequence>
<keyword evidence="2" id="KW-1185">Reference proteome</keyword>
<evidence type="ECO:0000313" key="2">
    <source>
        <dbReference type="Proteomes" id="UP000838749"/>
    </source>
</evidence>
<organism evidence="1 2">
    <name type="scientific">Paenibacillus pseudetheri</name>
    <dbReference type="NCBI Taxonomy" id="2897682"/>
    <lineage>
        <taxon>Bacteria</taxon>
        <taxon>Bacillati</taxon>
        <taxon>Bacillota</taxon>
        <taxon>Bacilli</taxon>
        <taxon>Bacillales</taxon>
        <taxon>Paenibacillaceae</taxon>
        <taxon>Paenibacillus</taxon>
    </lineage>
</organism>
<dbReference type="EMBL" id="CAKMAB010000001">
    <property type="protein sequence ID" value="CAH1053996.1"/>
    <property type="molecule type" value="Genomic_DNA"/>
</dbReference>
<dbReference type="Proteomes" id="UP000838749">
    <property type="component" value="Unassembled WGS sequence"/>
</dbReference>
<gene>
    <name evidence="1" type="ORF">PAECIP111894_00141</name>
</gene>
<protein>
    <submittedName>
        <fullName evidence="1">Uncharacterized protein</fullName>
    </submittedName>
</protein>
<dbReference type="RefSeq" id="WP_234529972.1">
    <property type="nucleotide sequence ID" value="NZ_CAKMAB010000001.1"/>
</dbReference>
<evidence type="ECO:0000313" key="1">
    <source>
        <dbReference type="EMBL" id="CAH1053996.1"/>
    </source>
</evidence>
<comment type="caution">
    <text evidence="1">The sequence shown here is derived from an EMBL/GenBank/DDBJ whole genome shotgun (WGS) entry which is preliminary data.</text>
</comment>